<dbReference type="Gene3D" id="3.30.2350.10">
    <property type="entry name" value="Pseudouridine synthase"/>
    <property type="match status" value="1"/>
</dbReference>
<evidence type="ECO:0000313" key="6">
    <source>
        <dbReference type="Proteomes" id="UP000014408"/>
    </source>
</evidence>
<dbReference type="InterPro" id="IPR020103">
    <property type="entry name" value="PsdUridine_synth_cat_dom_sf"/>
</dbReference>
<keyword evidence="6" id="KW-1185">Reference proteome</keyword>
<dbReference type="eggNOG" id="COG0564">
    <property type="taxonomic scope" value="Bacteria"/>
</dbReference>
<evidence type="ECO:0000256" key="2">
    <source>
        <dbReference type="ARBA" id="ARBA00031870"/>
    </source>
</evidence>
<reference evidence="5 6" key="1">
    <citation type="submission" date="2013-05" db="EMBL/GenBank/DDBJ databases">
        <title>The Genome Sequence of Corynebacterium pyruviciproducens 1773O (ATCC BAA-1742).</title>
        <authorList>
            <consortium name="The Broad Institute Genomics Platform"/>
            <person name="Earl A."/>
            <person name="Ward D."/>
            <person name="Feldgarden M."/>
            <person name="Gevers D."/>
            <person name="Tong J."/>
            <person name="Walker B."/>
            <person name="Young S."/>
            <person name="Zeng Q."/>
            <person name="Gargeya S."/>
            <person name="Fitzgerald M."/>
            <person name="Haas B."/>
            <person name="Abouelleil A."/>
            <person name="Allen A.W."/>
            <person name="Alvarado L."/>
            <person name="Arachchi H.M."/>
            <person name="Berlin A.M."/>
            <person name="Chapman S.B."/>
            <person name="Gainer-Dewar J."/>
            <person name="Goldberg J."/>
            <person name="Griggs A."/>
            <person name="Gujja S."/>
            <person name="Hansen M."/>
            <person name="Howarth C."/>
            <person name="Imamovic A."/>
            <person name="Ireland A."/>
            <person name="Larimer J."/>
            <person name="McCowan C."/>
            <person name="Murphy C."/>
            <person name="Pearson M."/>
            <person name="Poon T.W."/>
            <person name="Priest M."/>
            <person name="Roberts A."/>
            <person name="Saif S."/>
            <person name="Shea T."/>
            <person name="Sisk P."/>
            <person name="Sykes S."/>
            <person name="Wortman J."/>
            <person name="Nusbaum C."/>
            <person name="Birren B."/>
        </authorList>
    </citation>
    <scope>NUCLEOTIDE SEQUENCE [LARGE SCALE GENOMIC DNA]</scope>
    <source>
        <strain evidence="5 6">ATCC BAA-1742</strain>
    </source>
</reference>
<protein>
    <recommendedName>
        <fullName evidence="2">RNA pseudouridylate synthase</fullName>
    </recommendedName>
    <alternativeName>
        <fullName evidence="3">RNA-uridine isomerase</fullName>
    </alternativeName>
</protein>
<proteinExistence type="predicted"/>
<accession>S2ZWT3</accession>
<dbReference type="PANTHER" id="PTHR21600">
    <property type="entry name" value="MITOCHONDRIAL RNA PSEUDOURIDINE SYNTHASE"/>
    <property type="match status" value="1"/>
</dbReference>
<name>S2ZWT3_9CORY</name>
<organism evidence="5 6">
    <name type="scientific">Corynebacterium pyruviciproducens ATCC BAA-1742</name>
    <dbReference type="NCBI Taxonomy" id="1125779"/>
    <lineage>
        <taxon>Bacteria</taxon>
        <taxon>Bacillati</taxon>
        <taxon>Actinomycetota</taxon>
        <taxon>Actinomycetes</taxon>
        <taxon>Mycobacteriales</taxon>
        <taxon>Corynebacteriaceae</taxon>
        <taxon>Corynebacterium</taxon>
    </lineage>
</organism>
<comment type="caution">
    <text evidence="5">The sequence shown here is derived from an EMBL/GenBank/DDBJ whole genome shotgun (WGS) entry which is preliminary data.</text>
</comment>
<dbReference type="InterPro" id="IPR006145">
    <property type="entry name" value="PsdUridine_synth_RsuA/RluA"/>
</dbReference>
<dbReference type="GO" id="GO:0003723">
    <property type="term" value="F:RNA binding"/>
    <property type="evidence" value="ECO:0007669"/>
    <property type="project" value="InterPro"/>
</dbReference>
<dbReference type="STRING" id="1125779.HMPREF1219_01705"/>
<dbReference type="GO" id="GO:0000455">
    <property type="term" value="P:enzyme-directed rRNA pseudouridine synthesis"/>
    <property type="evidence" value="ECO:0007669"/>
    <property type="project" value="TreeGrafter"/>
</dbReference>
<dbReference type="InterPro" id="IPR006224">
    <property type="entry name" value="PsdUridine_synth_RluA-like_CS"/>
</dbReference>
<dbReference type="AlphaFoldDB" id="S2ZWT3"/>
<dbReference type="PATRIC" id="fig|1125779.3.peg.1663"/>
<dbReference type="InterPro" id="IPR050188">
    <property type="entry name" value="RluA_PseudoU_synthase"/>
</dbReference>
<feature type="domain" description="Pseudouridine synthase RsuA/RluA-like" evidence="4">
    <location>
        <begin position="124"/>
        <end position="268"/>
    </location>
</feature>
<dbReference type="PANTHER" id="PTHR21600:SF84">
    <property type="entry name" value="PSEUDOURIDINE SYNTHASE RSUA_RLUA-LIKE DOMAIN-CONTAINING PROTEIN"/>
    <property type="match status" value="1"/>
</dbReference>
<dbReference type="PROSITE" id="PS01129">
    <property type="entry name" value="PSI_RLU"/>
    <property type="match status" value="1"/>
</dbReference>
<dbReference type="Pfam" id="PF00849">
    <property type="entry name" value="PseudoU_synth_2"/>
    <property type="match status" value="1"/>
</dbReference>
<dbReference type="SUPFAM" id="SSF55120">
    <property type="entry name" value="Pseudouridine synthase"/>
    <property type="match status" value="1"/>
</dbReference>
<dbReference type="EMBL" id="ATBY01000015">
    <property type="protein sequence ID" value="EPD68524.1"/>
    <property type="molecule type" value="Genomic_DNA"/>
</dbReference>
<dbReference type="GO" id="GO:0009982">
    <property type="term" value="F:pseudouridine synthase activity"/>
    <property type="evidence" value="ECO:0007669"/>
    <property type="project" value="InterPro"/>
</dbReference>
<gene>
    <name evidence="5" type="ORF">HMPREF1219_01705</name>
</gene>
<comment type="catalytic activity">
    <reaction evidence="1">
        <text>a uridine in RNA = a pseudouridine in RNA</text>
        <dbReference type="Rhea" id="RHEA:48348"/>
        <dbReference type="Rhea" id="RHEA-COMP:12068"/>
        <dbReference type="Rhea" id="RHEA-COMP:12069"/>
        <dbReference type="ChEBI" id="CHEBI:65314"/>
        <dbReference type="ChEBI" id="CHEBI:65315"/>
    </reaction>
</comment>
<sequence length="318" mass="35939">MWGFARRRLGLLPNPDTIYAMRSRFQPLPPRGGLTASRVRVPEEVLARDFLLAVVNGQRHRHPEDGPRAVDRRFSAGEVVDRRGVPLSPTQLLDAGDDVYFYRMPAPEPHVPFKITTVYEDDRILVVNKPPFLATTPKGAHITETAVVRLRRATGNEELAPAHRLDRHTSGLLLFTKKREFRGAYQEMFTRRDVQKTYHAEAAFNTQLTAPTVWRSRIRKTPGDLQAHTVDGEPNAETLLAEVIPHGDTATYVLKPHTGRTHQLRLHMCEAGVPIINDPLYPAIRDDLMDNMTKPLKLTAHTLVFTDPVDGTTREFSL</sequence>
<evidence type="ECO:0000256" key="1">
    <source>
        <dbReference type="ARBA" id="ARBA00000073"/>
    </source>
</evidence>
<evidence type="ECO:0000256" key="3">
    <source>
        <dbReference type="ARBA" id="ARBA00033164"/>
    </source>
</evidence>
<dbReference type="GO" id="GO:0140098">
    <property type="term" value="F:catalytic activity, acting on RNA"/>
    <property type="evidence" value="ECO:0007669"/>
    <property type="project" value="UniProtKB-ARBA"/>
</dbReference>
<evidence type="ECO:0000313" key="5">
    <source>
        <dbReference type="EMBL" id="EPD68524.1"/>
    </source>
</evidence>
<dbReference type="HOGENOM" id="CLU_016902_0_0_11"/>
<evidence type="ECO:0000259" key="4">
    <source>
        <dbReference type="Pfam" id="PF00849"/>
    </source>
</evidence>
<dbReference type="Proteomes" id="UP000014408">
    <property type="component" value="Unassembled WGS sequence"/>
</dbReference>